<protein>
    <submittedName>
        <fullName evidence="1">SnoaL-like domain-containing protein</fullName>
    </submittedName>
</protein>
<reference evidence="2" key="1">
    <citation type="submission" date="2016-11" db="EMBL/GenBank/DDBJ databases">
        <authorList>
            <person name="Varghese N."/>
            <person name="Submissions S."/>
        </authorList>
    </citation>
    <scope>NUCLEOTIDE SEQUENCE [LARGE SCALE GENOMIC DNA]</scope>
    <source>
        <strain evidence="2">CGMCC 1.2749</strain>
    </source>
</reference>
<proteinExistence type="predicted"/>
<keyword evidence="2" id="KW-1185">Reference proteome</keyword>
<sequence length="311" mass="36072">MKKALLIVMVVFTYITYAQKKANGTIYMDHPAINVVESMTKAFVSGDADKVASFLADDFKSFNGTDMNEKAGDKASFLKRVKYWKDNIDYLSIKRSTGAYPDALEYIDDAQKDVVWVQTWEDVKGVHKKTGVKIDMPLHQLFVVNKNNKIKSITKYNNNSIFDEIGSSSDERKNGTIYNHHDYINKVRAMIYSFENKDYDKSYSFYDKEAKFRSINMAPDEKSMTLDQMKENDKKLMAQFDITSIDVVGYPDYLNYEMGNAKVVQSWWNFNMTRKSDNKKIVMPILFIDTFNDKGLIVDEIAYYSEKLMEK</sequence>
<evidence type="ECO:0000313" key="2">
    <source>
        <dbReference type="Proteomes" id="UP000184092"/>
    </source>
</evidence>
<dbReference type="InterPro" id="IPR032710">
    <property type="entry name" value="NTF2-like_dom_sf"/>
</dbReference>
<evidence type="ECO:0000313" key="1">
    <source>
        <dbReference type="EMBL" id="SHM59940.1"/>
    </source>
</evidence>
<dbReference type="EMBL" id="FRCL01000005">
    <property type="protein sequence ID" value="SHM59940.1"/>
    <property type="molecule type" value="Genomic_DNA"/>
</dbReference>
<dbReference type="OrthoDB" id="793359at2"/>
<dbReference type="STRING" id="178356.SAMN05216269_105178"/>
<accession>A0A1M7K3S2</accession>
<name>A0A1M7K3S2_9FLAO</name>
<dbReference type="Proteomes" id="UP000184092">
    <property type="component" value="Unassembled WGS sequence"/>
</dbReference>
<gene>
    <name evidence="1" type="ORF">SAMN05216269_105178</name>
</gene>
<dbReference type="SUPFAM" id="SSF54427">
    <property type="entry name" value="NTF2-like"/>
    <property type="match status" value="2"/>
</dbReference>
<dbReference type="AlphaFoldDB" id="A0A1M7K3S2"/>
<dbReference type="Gene3D" id="3.10.450.50">
    <property type="match status" value="2"/>
</dbReference>
<dbReference type="RefSeq" id="WP_073208202.1">
    <property type="nucleotide sequence ID" value="NZ_FRCL01000005.1"/>
</dbReference>
<organism evidence="1 2">
    <name type="scientific">Flavobacterium xinjiangense</name>
    <dbReference type="NCBI Taxonomy" id="178356"/>
    <lineage>
        <taxon>Bacteria</taxon>
        <taxon>Pseudomonadati</taxon>
        <taxon>Bacteroidota</taxon>
        <taxon>Flavobacteriia</taxon>
        <taxon>Flavobacteriales</taxon>
        <taxon>Flavobacteriaceae</taxon>
        <taxon>Flavobacterium</taxon>
    </lineage>
</organism>